<feature type="domain" description="TNase-like" evidence="1">
    <location>
        <begin position="26"/>
        <end position="145"/>
    </location>
</feature>
<dbReference type="PATRIC" id="fig|1618450.3.peg.903"/>
<gene>
    <name evidence="2" type="ORF">UT63_C0045G0005</name>
</gene>
<dbReference type="Proteomes" id="UP000034539">
    <property type="component" value="Unassembled WGS sequence"/>
</dbReference>
<comment type="caution">
    <text evidence="2">The sequence shown here is derived from an EMBL/GenBank/DDBJ whole genome shotgun (WGS) entry which is preliminary data.</text>
</comment>
<dbReference type="Gene3D" id="2.40.50.90">
    <property type="match status" value="1"/>
</dbReference>
<dbReference type="InterPro" id="IPR016071">
    <property type="entry name" value="Staphylococal_nuclease_OB-fold"/>
</dbReference>
<dbReference type="EMBL" id="LBXN01000045">
    <property type="protein sequence ID" value="KKR32388.1"/>
    <property type="molecule type" value="Genomic_DNA"/>
</dbReference>
<dbReference type="AlphaFoldDB" id="A0A0G0PWT7"/>
<organism evidence="2 3">
    <name type="scientific">Candidatus Gottesmanbacteria bacterium GW2011_GWC2_39_8</name>
    <dbReference type="NCBI Taxonomy" id="1618450"/>
    <lineage>
        <taxon>Bacteria</taxon>
        <taxon>Candidatus Gottesmaniibacteriota</taxon>
    </lineage>
</organism>
<proteinExistence type="predicted"/>
<evidence type="ECO:0000259" key="1">
    <source>
        <dbReference type="PROSITE" id="PS50830"/>
    </source>
</evidence>
<reference evidence="2 3" key="1">
    <citation type="journal article" date="2015" name="Nature">
        <title>rRNA introns, odd ribosomes, and small enigmatic genomes across a large radiation of phyla.</title>
        <authorList>
            <person name="Brown C.T."/>
            <person name="Hug L.A."/>
            <person name="Thomas B.C."/>
            <person name="Sharon I."/>
            <person name="Castelle C.J."/>
            <person name="Singh A."/>
            <person name="Wilkins M.J."/>
            <person name="Williams K.H."/>
            <person name="Banfield J.F."/>
        </authorList>
    </citation>
    <scope>NUCLEOTIDE SEQUENCE [LARGE SCALE GENOMIC DNA]</scope>
</reference>
<evidence type="ECO:0000313" key="2">
    <source>
        <dbReference type="EMBL" id="KKR32388.1"/>
    </source>
</evidence>
<dbReference type="PROSITE" id="PS50830">
    <property type="entry name" value="TNASE_3"/>
    <property type="match status" value="1"/>
</dbReference>
<dbReference type="SUPFAM" id="SSF50199">
    <property type="entry name" value="Staphylococcal nuclease"/>
    <property type="match status" value="1"/>
</dbReference>
<sequence>MGFLIVSILFSISLLFNFIQFFSKNREPLTSVSRVVDGDTIIINPGNARVRLSNIEAPELDKCGGPEAKKRLTELVERKNVHLEALSDDVFNRSIVLVYSGDKLINETLAGEGLVRYDGSPSPGRDAIKSAYQTAVTSEKGIYGPPCRALKPDKPGCFIKGNIERNTGAKRYFFPGCSKYNEVIVEKDLGESWFCTEKEAEKANYIKSGNCFGKKYK</sequence>
<name>A0A0G0PWT7_9BACT</name>
<dbReference type="Pfam" id="PF00565">
    <property type="entry name" value="SNase"/>
    <property type="match status" value="1"/>
</dbReference>
<evidence type="ECO:0000313" key="3">
    <source>
        <dbReference type="Proteomes" id="UP000034539"/>
    </source>
</evidence>
<dbReference type="InterPro" id="IPR035437">
    <property type="entry name" value="SNase_OB-fold_sf"/>
</dbReference>
<accession>A0A0G0PWT7</accession>
<protein>
    <submittedName>
        <fullName evidence="2">Succinoglycan biosynthesis protein</fullName>
    </submittedName>
</protein>
<dbReference type="SMART" id="SM00318">
    <property type="entry name" value="SNc"/>
    <property type="match status" value="1"/>
</dbReference>